<protein>
    <recommendedName>
        <fullName evidence="3 9">Beta-lactamase</fullName>
        <ecNumber evidence="3 9">3.5.2.6</ecNumber>
    </recommendedName>
</protein>
<evidence type="ECO:0000256" key="3">
    <source>
        <dbReference type="ARBA" id="ARBA00012865"/>
    </source>
</evidence>
<keyword evidence="4" id="KW-0677">Repeat</keyword>
<dbReference type="InterPro" id="IPR006597">
    <property type="entry name" value="Sel1-like"/>
</dbReference>
<sequence length="156" mass="17309">MKKILISLLCASIYVCNVSANEAKSSAVESQEIEKKCVSGDFEACNQLEQLFSVDKLKLLCESGNMLKCGLLGIKYKDGNGVDQDLIKARKLLKQSCENEFAHACYKLAFMYSKGQGVRLSHSIAAEYFGEACDLGHRDACLAYHLADQLARQQMR</sequence>
<keyword evidence="6" id="KW-0802">TPR repeat</keyword>
<dbReference type="InterPro" id="IPR011990">
    <property type="entry name" value="TPR-like_helical_dom_sf"/>
</dbReference>
<dbReference type="PANTHER" id="PTHR13891:SF1">
    <property type="entry name" value="CYTOCHROME C OXIDASE ASSEMBLY FACTOR 7"/>
    <property type="match status" value="1"/>
</dbReference>
<feature type="signal peptide" evidence="9">
    <location>
        <begin position="1"/>
        <end position="20"/>
    </location>
</feature>
<dbReference type="EMBL" id="VXKE01000014">
    <property type="protein sequence ID" value="KAA8709558.1"/>
    <property type="molecule type" value="Genomic_DNA"/>
</dbReference>
<keyword evidence="5 9" id="KW-0378">Hydrolase</keyword>
<proteinExistence type="inferred from homology"/>
<name>A0A5M9QMF3_9HELI</name>
<dbReference type="PANTHER" id="PTHR13891">
    <property type="entry name" value="CYTOCHROME C OXIDASE ASSEMBLY FACTOR 7"/>
    <property type="match status" value="1"/>
</dbReference>
<dbReference type="SUPFAM" id="SSF81901">
    <property type="entry name" value="HCP-like"/>
    <property type="match status" value="1"/>
</dbReference>
<evidence type="ECO:0000256" key="1">
    <source>
        <dbReference type="ARBA" id="ARBA00001526"/>
    </source>
</evidence>
<evidence type="ECO:0000313" key="11">
    <source>
        <dbReference type="Proteomes" id="UP000323707"/>
    </source>
</evidence>
<evidence type="ECO:0000256" key="7">
    <source>
        <dbReference type="ARBA" id="ARBA00023157"/>
    </source>
</evidence>
<dbReference type="Proteomes" id="UP000323707">
    <property type="component" value="Unassembled WGS sequence"/>
</dbReference>
<evidence type="ECO:0000256" key="9">
    <source>
        <dbReference type="RuleBase" id="RU366075"/>
    </source>
</evidence>
<evidence type="ECO:0000256" key="4">
    <source>
        <dbReference type="ARBA" id="ARBA00022737"/>
    </source>
</evidence>
<dbReference type="Gene3D" id="1.25.40.10">
    <property type="entry name" value="Tetratricopeptide repeat domain"/>
    <property type="match status" value="1"/>
</dbReference>
<organism evidence="10 11">
    <name type="scientific">Helicobacter canis</name>
    <dbReference type="NCBI Taxonomy" id="29419"/>
    <lineage>
        <taxon>Bacteria</taxon>
        <taxon>Pseudomonadati</taxon>
        <taxon>Campylobacterota</taxon>
        <taxon>Epsilonproteobacteria</taxon>
        <taxon>Campylobacterales</taxon>
        <taxon>Helicobacteraceae</taxon>
        <taxon>Helicobacter</taxon>
    </lineage>
</organism>
<reference evidence="10 11" key="1">
    <citation type="submission" date="2019-09" db="EMBL/GenBank/DDBJ databases">
        <title>Draft genome sequence of various Type strains from the CCUG.</title>
        <authorList>
            <person name="Pineiro-Iglesias B."/>
            <person name="Tunovic T."/>
            <person name="Unosson C."/>
            <person name="Inganas E."/>
            <person name="Ohlen M."/>
            <person name="Cardew S."/>
            <person name="Jensie-Markopoulos S."/>
            <person name="Salva-Serra F."/>
            <person name="Jaen-Luchoro D."/>
            <person name="Karlsson R."/>
            <person name="Svensson-Stadler L."/>
            <person name="Chun J."/>
            <person name="Moore E."/>
        </authorList>
    </citation>
    <scope>NUCLEOTIDE SEQUENCE [LARGE SCALE GENOMIC DNA]</scope>
    <source>
        <strain evidence="10 11">CCUG 32756T</strain>
    </source>
</reference>
<dbReference type="RefSeq" id="WP_150337271.1">
    <property type="nucleotide sequence ID" value="NZ_JAERIX010000046.1"/>
</dbReference>
<dbReference type="GO" id="GO:0008800">
    <property type="term" value="F:beta-lactamase activity"/>
    <property type="evidence" value="ECO:0007669"/>
    <property type="project" value="UniProtKB-UniRule"/>
</dbReference>
<gene>
    <name evidence="10" type="ORF">F4V45_04570</name>
</gene>
<dbReference type="AlphaFoldDB" id="A0A5M9QMF3"/>
<feature type="chain" id="PRO_5036515640" description="Beta-lactamase" evidence="9">
    <location>
        <begin position="21"/>
        <end position="156"/>
    </location>
</feature>
<keyword evidence="9" id="KW-0732">Signal</keyword>
<evidence type="ECO:0000256" key="6">
    <source>
        <dbReference type="ARBA" id="ARBA00022803"/>
    </source>
</evidence>
<dbReference type="GO" id="GO:0005576">
    <property type="term" value="C:extracellular region"/>
    <property type="evidence" value="ECO:0007669"/>
    <property type="project" value="UniProtKB-SubCell"/>
</dbReference>
<evidence type="ECO:0000256" key="2">
    <source>
        <dbReference type="ARBA" id="ARBA00008486"/>
    </source>
</evidence>
<evidence type="ECO:0000256" key="8">
    <source>
        <dbReference type="ARBA" id="ARBA00023251"/>
    </source>
</evidence>
<comment type="catalytic activity">
    <reaction evidence="1 9">
        <text>a beta-lactam + H2O = a substituted beta-amino acid</text>
        <dbReference type="Rhea" id="RHEA:20401"/>
        <dbReference type="ChEBI" id="CHEBI:15377"/>
        <dbReference type="ChEBI" id="CHEBI:35627"/>
        <dbReference type="ChEBI" id="CHEBI:140347"/>
        <dbReference type="EC" id="3.5.2.6"/>
    </reaction>
</comment>
<accession>A0A5M9QMF3</accession>
<comment type="subcellular location">
    <subcellularLocation>
        <location evidence="9">Secreted</location>
    </subcellularLocation>
</comment>
<dbReference type="SMART" id="SM00671">
    <property type="entry name" value="SEL1"/>
    <property type="match status" value="2"/>
</dbReference>
<comment type="function">
    <text evidence="9">Hydrolyzes 6-aminopenicillinic acid and 7-aminocephalosporanic acid (ACA) derivatives.</text>
</comment>
<dbReference type="InterPro" id="IPR040239">
    <property type="entry name" value="HcpB-like"/>
</dbReference>
<keyword evidence="7" id="KW-1015">Disulfide bond</keyword>
<dbReference type="Pfam" id="PF08238">
    <property type="entry name" value="Sel1"/>
    <property type="match status" value="2"/>
</dbReference>
<keyword evidence="8" id="KW-0046">Antibiotic resistance</keyword>
<dbReference type="EC" id="3.5.2.6" evidence="3 9"/>
<evidence type="ECO:0000313" key="10">
    <source>
        <dbReference type="EMBL" id="KAA8709558.1"/>
    </source>
</evidence>
<keyword evidence="9" id="KW-0964">Secreted</keyword>
<comment type="similarity">
    <text evidence="2 9">Belongs to the hcp beta-lactamase family.</text>
</comment>
<comment type="caution">
    <text evidence="10">The sequence shown here is derived from an EMBL/GenBank/DDBJ whole genome shotgun (WGS) entry which is preliminary data.</text>
</comment>
<evidence type="ECO:0000256" key="5">
    <source>
        <dbReference type="ARBA" id="ARBA00022801"/>
    </source>
</evidence>
<dbReference type="GO" id="GO:0046677">
    <property type="term" value="P:response to antibiotic"/>
    <property type="evidence" value="ECO:0007669"/>
    <property type="project" value="UniProtKB-KW"/>
</dbReference>